<reference evidence="7" key="1">
    <citation type="submission" date="2023-07" db="EMBL/GenBank/DDBJ databases">
        <title>Sorghum-associated microbial communities from plants grown in Nebraska, USA.</title>
        <authorList>
            <person name="Schachtman D."/>
        </authorList>
    </citation>
    <scope>NUCLEOTIDE SEQUENCE</scope>
    <source>
        <strain evidence="7">BE80</strain>
    </source>
</reference>
<dbReference type="EMBL" id="JAVDTR010000019">
    <property type="protein sequence ID" value="MDR6726714.1"/>
    <property type="molecule type" value="Genomic_DNA"/>
</dbReference>
<keyword evidence="2 5" id="KW-0479">Metal-binding</keyword>
<evidence type="ECO:0000256" key="4">
    <source>
        <dbReference type="ARBA" id="ARBA00022833"/>
    </source>
</evidence>
<evidence type="ECO:0000256" key="1">
    <source>
        <dbReference type="ARBA" id="ARBA00022490"/>
    </source>
</evidence>
<dbReference type="EC" id="3.-.-.-" evidence="5"/>
<feature type="binding site" evidence="5">
    <location>
        <position position="162"/>
    </location>
    <ligand>
        <name>Zn(2+)</name>
        <dbReference type="ChEBI" id="CHEBI:29105"/>
    </ligand>
</feature>
<proteinExistence type="inferred from homology"/>
<feature type="binding site" evidence="5">
    <location>
        <position position="65"/>
    </location>
    <ligand>
        <name>Zn(2+)</name>
        <dbReference type="ChEBI" id="CHEBI:29105"/>
    </ligand>
</feature>
<gene>
    <name evidence="7" type="ORF">J2W91_005236</name>
</gene>
<name>A0AAP5H5H6_PAEAM</name>
<evidence type="ECO:0000256" key="3">
    <source>
        <dbReference type="ARBA" id="ARBA00022801"/>
    </source>
</evidence>
<protein>
    <recommendedName>
        <fullName evidence="5">Putative metal-dependent hydrolase J2W91_005236</fullName>
        <ecNumber evidence="5">3.-.-.-</ecNumber>
    </recommendedName>
</protein>
<comment type="subunit">
    <text evidence="5">Homodimer.</text>
</comment>
<keyword evidence="4 5" id="KW-0862">Zinc</keyword>
<dbReference type="SUPFAM" id="SSF109854">
    <property type="entry name" value="DinB/YfiT-like putative metalloenzymes"/>
    <property type="match status" value="1"/>
</dbReference>
<evidence type="ECO:0000259" key="6">
    <source>
        <dbReference type="Pfam" id="PF12867"/>
    </source>
</evidence>
<dbReference type="AlphaFoldDB" id="A0AAP5H5H6"/>
<dbReference type="HAMAP" id="MF_01256">
    <property type="entry name" value="YfiT_hydrol"/>
    <property type="match status" value="1"/>
</dbReference>
<dbReference type="InterPro" id="IPR023774">
    <property type="entry name" value="Put_metal_dep_hydrolase_YfiT"/>
</dbReference>
<dbReference type="Pfam" id="PF12867">
    <property type="entry name" value="DinB_2"/>
    <property type="match status" value="1"/>
</dbReference>
<dbReference type="InterPro" id="IPR024775">
    <property type="entry name" value="DinB-like"/>
</dbReference>
<comment type="subcellular location">
    <subcellularLocation>
        <location evidence="5">Cytoplasm</location>
    </subcellularLocation>
</comment>
<evidence type="ECO:0000313" key="7">
    <source>
        <dbReference type="EMBL" id="MDR6726714.1"/>
    </source>
</evidence>
<dbReference type="GO" id="GO:0008270">
    <property type="term" value="F:zinc ion binding"/>
    <property type="evidence" value="ECO:0007669"/>
    <property type="project" value="UniProtKB-UniRule"/>
</dbReference>
<feature type="binding site" evidence="5">
    <location>
        <position position="158"/>
    </location>
    <ligand>
        <name>Zn(2+)</name>
        <dbReference type="ChEBI" id="CHEBI:29105"/>
    </ligand>
</feature>
<evidence type="ECO:0000313" key="8">
    <source>
        <dbReference type="Proteomes" id="UP001254832"/>
    </source>
</evidence>
<comment type="similarity">
    <text evidence="5">Belongs to the metal hydrolase YfiT family.</text>
</comment>
<comment type="caution">
    <text evidence="7">The sequence shown here is derived from an EMBL/GenBank/DDBJ whole genome shotgun (WGS) entry which is preliminary data.</text>
</comment>
<dbReference type="Proteomes" id="UP001254832">
    <property type="component" value="Unassembled WGS sequence"/>
</dbReference>
<dbReference type="InterPro" id="IPR034660">
    <property type="entry name" value="DinB/YfiT-like"/>
</dbReference>
<evidence type="ECO:0000256" key="5">
    <source>
        <dbReference type="HAMAP-Rule" id="MF_01256"/>
    </source>
</evidence>
<dbReference type="Gene3D" id="1.20.120.450">
    <property type="entry name" value="dinb family like domain"/>
    <property type="match status" value="1"/>
</dbReference>
<comment type="function">
    <text evidence="5">Possible metal-dependent hydrolase.</text>
</comment>
<organism evidence="7 8">
    <name type="scientific">Paenibacillus amylolyticus</name>
    <dbReference type="NCBI Taxonomy" id="1451"/>
    <lineage>
        <taxon>Bacteria</taxon>
        <taxon>Bacillati</taxon>
        <taxon>Bacillota</taxon>
        <taxon>Bacilli</taxon>
        <taxon>Bacillales</taxon>
        <taxon>Paenibacillaceae</taxon>
        <taxon>Paenibacillus</taxon>
    </lineage>
</organism>
<keyword evidence="3 5" id="KW-0378">Hydrolase</keyword>
<sequence>MMDLRYPIGSFEHSGEITVAQREQWIEDITQLPASARQAVEGLSPEQLSLPYRDGGWMVKQVIHHMADSHMNSMIRFKLALTEDNPTIKPYYEDRWAELSDSRELDIEFSLQILDALHRRWVGLLHTLTDADFAKSFYHPGSQETTRLDYNLGFYSWHGRHHVAHITSLRERLGI</sequence>
<comment type="cofactor">
    <cofactor evidence="5">
        <name>Zn(2+)</name>
        <dbReference type="ChEBI" id="CHEBI:29105"/>
    </cofactor>
    <text evidence="5">Binds 1 zinc ion per subunit.</text>
</comment>
<dbReference type="GO" id="GO:0005737">
    <property type="term" value="C:cytoplasm"/>
    <property type="evidence" value="ECO:0007669"/>
    <property type="project" value="UniProtKB-SubCell"/>
</dbReference>
<dbReference type="RefSeq" id="WP_310145204.1">
    <property type="nucleotide sequence ID" value="NZ_JAVDTR010000019.1"/>
</dbReference>
<dbReference type="NCBIfam" id="NF009807">
    <property type="entry name" value="PRK13291.1"/>
    <property type="match status" value="1"/>
</dbReference>
<feature type="domain" description="DinB-like" evidence="6">
    <location>
        <begin position="30"/>
        <end position="166"/>
    </location>
</feature>
<keyword evidence="1 5" id="KW-0963">Cytoplasm</keyword>
<evidence type="ECO:0000256" key="2">
    <source>
        <dbReference type="ARBA" id="ARBA00022723"/>
    </source>
</evidence>
<accession>A0AAP5H5H6</accession>
<dbReference type="GO" id="GO:0016787">
    <property type="term" value="F:hydrolase activity"/>
    <property type="evidence" value="ECO:0007669"/>
    <property type="project" value="UniProtKB-UniRule"/>
</dbReference>